<sequence length="145" mass="16684">MIENQRGFTLIEMVFAMSLLVILSSLSVFIVTSQQTTLNENQFITQLEADLYYAQAFAIANQSLLQVKIYPNLNRYSIRGDEYVGSIVDRYYNEDIVFVNENTISFTINTRGNVSKFGTYEFRIGEQPYKLTILIGKGRFYATKL</sequence>
<dbReference type="PIRSF" id="PIRSF021292">
    <property type="entry name" value="Competence_ComGD"/>
    <property type="match status" value="1"/>
</dbReference>
<organism evidence="4 5">
    <name type="scientific">Niallia hominis</name>
    <dbReference type="NCBI Taxonomy" id="3133173"/>
    <lineage>
        <taxon>Bacteria</taxon>
        <taxon>Bacillati</taxon>
        <taxon>Bacillota</taxon>
        <taxon>Bacilli</taxon>
        <taxon>Bacillales</taxon>
        <taxon>Bacillaceae</taxon>
        <taxon>Niallia</taxon>
    </lineage>
</organism>
<dbReference type="InterPro" id="IPR012902">
    <property type="entry name" value="N_methyl_site"/>
</dbReference>
<evidence type="ECO:0000313" key="4">
    <source>
        <dbReference type="EMBL" id="MEQ2465933.1"/>
    </source>
</evidence>
<keyword evidence="3" id="KW-1133">Transmembrane helix</keyword>
<dbReference type="EMBL" id="JBBMFN010000018">
    <property type="protein sequence ID" value="MEQ2465933.1"/>
    <property type="molecule type" value="Genomic_DNA"/>
</dbReference>
<evidence type="ECO:0000256" key="2">
    <source>
        <dbReference type="ARBA" id="ARBA00023287"/>
    </source>
</evidence>
<feature type="transmembrane region" description="Helical" evidence="3">
    <location>
        <begin position="7"/>
        <end position="31"/>
    </location>
</feature>
<dbReference type="NCBIfam" id="NF040982">
    <property type="entry name" value="ComGD"/>
    <property type="match status" value="1"/>
</dbReference>
<evidence type="ECO:0000256" key="3">
    <source>
        <dbReference type="SAM" id="Phobius"/>
    </source>
</evidence>
<dbReference type="Pfam" id="PF07963">
    <property type="entry name" value="N_methyl"/>
    <property type="match status" value="1"/>
</dbReference>
<keyword evidence="3" id="KW-0472">Membrane</keyword>
<reference evidence="4 5" key="1">
    <citation type="submission" date="2024-03" db="EMBL/GenBank/DDBJ databases">
        <title>Human intestinal bacterial collection.</title>
        <authorList>
            <person name="Pauvert C."/>
            <person name="Hitch T.C.A."/>
            <person name="Clavel T."/>
        </authorList>
    </citation>
    <scope>NUCLEOTIDE SEQUENCE [LARGE SCALE GENOMIC DNA]</scope>
    <source>
        <strain evidence="4 5">CLA-SR-H024</strain>
    </source>
</reference>
<accession>A0ABV1EXV8</accession>
<keyword evidence="3" id="KW-0812">Transmembrane</keyword>
<dbReference type="RefSeq" id="WP_031535315.1">
    <property type="nucleotide sequence ID" value="NZ_JBBMFN010000018.1"/>
</dbReference>
<comment type="subcellular location">
    <subcellularLocation>
        <location evidence="1">Cell surface</location>
    </subcellularLocation>
</comment>
<dbReference type="PROSITE" id="PS00409">
    <property type="entry name" value="PROKAR_NTER_METHYL"/>
    <property type="match status" value="1"/>
</dbReference>
<dbReference type="InterPro" id="IPR045584">
    <property type="entry name" value="Pilin-like"/>
</dbReference>
<dbReference type="InterPro" id="IPR016785">
    <property type="entry name" value="ComGD"/>
</dbReference>
<evidence type="ECO:0000313" key="5">
    <source>
        <dbReference type="Proteomes" id="UP001465426"/>
    </source>
</evidence>
<dbReference type="NCBIfam" id="TIGR02532">
    <property type="entry name" value="IV_pilin_GFxxxE"/>
    <property type="match status" value="1"/>
</dbReference>
<keyword evidence="5" id="KW-1185">Reference proteome</keyword>
<keyword evidence="2" id="KW-0178">Competence</keyword>
<protein>
    <submittedName>
        <fullName evidence="4">Competence type IV pilus minor pilin ComGD</fullName>
    </submittedName>
</protein>
<name>A0ABV1EXV8_9BACI</name>
<comment type="caution">
    <text evidence="4">The sequence shown here is derived from an EMBL/GenBank/DDBJ whole genome shotgun (WGS) entry which is preliminary data.</text>
</comment>
<dbReference type="Proteomes" id="UP001465426">
    <property type="component" value="Unassembled WGS sequence"/>
</dbReference>
<evidence type="ECO:0000256" key="1">
    <source>
        <dbReference type="ARBA" id="ARBA00004241"/>
    </source>
</evidence>
<dbReference type="SUPFAM" id="SSF54523">
    <property type="entry name" value="Pili subunits"/>
    <property type="match status" value="1"/>
</dbReference>
<proteinExistence type="predicted"/>
<gene>
    <name evidence="4" type="primary">comGD</name>
    <name evidence="4" type="ORF">WMO63_09675</name>
</gene>